<evidence type="ECO:0000256" key="7">
    <source>
        <dbReference type="SAM" id="MobiDB-lite"/>
    </source>
</evidence>
<protein>
    <submittedName>
        <fullName evidence="8">Type IV secretion system protein VirD4</fullName>
    </submittedName>
</protein>
<evidence type="ECO:0000256" key="1">
    <source>
        <dbReference type="ARBA" id="ARBA00004651"/>
    </source>
</evidence>
<dbReference type="GO" id="GO:0005886">
    <property type="term" value="C:plasma membrane"/>
    <property type="evidence" value="ECO:0007669"/>
    <property type="project" value="UniProtKB-SubCell"/>
</dbReference>
<dbReference type="EMBL" id="SMCO01000019">
    <property type="protein sequence ID" value="TCV82729.1"/>
    <property type="molecule type" value="Genomic_DNA"/>
</dbReference>
<keyword evidence="3" id="KW-1003">Cell membrane</keyword>
<dbReference type="InterPro" id="IPR003688">
    <property type="entry name" value="TraG/VirD4"/>
</dbReference>
<name>A0A4V2W173_9PROT</name>
<comment type="subcellular location">
    <subcellularLocation>
        <location evidence="1">Cell membrane</location>
        <topology evidence="1">Multi-pass membrane protein</topology>
    </subcellularLocation>
</comment>
<comment type="similarity">
    <text evidence="2">Belongs to the VirD4/TraG family.</text>
</comment>
<dbReference type="SUPFAM" id="SSF52540">
    <property type="entry name" value="P-loop containing nucleoside triphosphate hydrolases"/>
    <property type="match status" value="1"/>
</dbReference>
<proteinExistence type="inferred from homology"/>
<feature type="region of interest" description="Disordered" evidence="7">
    <location>
        <begin position="478"/>
        <end position="506"/>
    </location>
</feature>
<dbReference type="Gene3D" id="3.40.50.300">
    <property type="entry name" value="P-loop containing nucleotide triphosphate hydrolases"/>
    <property type="match status" value="1"/>
</dbReference>
<evidence type="ECO:0000313" key="8">
    <source>
        <dbReference type="EMBL" id="TCV82729.1"/>
    </source>
</evidence>
<evidence type="ECO:0000256" key="5">
    <source>
        <dbReference type="ARBA" id="ARBA00022989"/>
    </source>
</evidence>
<dbReference type="AlphaFoldDB" id="A0A4V2W173"/>
<dbReference type="Pfam" id="PF02534">
    <property type="entry name" value="T4SS-DNA_transf"/>
    <property type="match status" value="1"/>
</dbReference>
<evidence type="ECO:0000256" key="4">
    <source>
        <dbReference type="ARBA" id="ARBA00022692"/>
    </source>
</evidence>
<keyword evidence="5" id="KW-1133">Transmembrane helix</keyword>
<dbReference type="OrthoDB" id="9759295at2"/>
<dbReference type="RefSeq" id="WP_124944923.1">
    <property type="nucleotide sequence ID" value="NZ_BHVT01000004.1"/>
</dbReference>
<evidence type="ECO:0000256" key="6">
    <source>
        <dbReference type="ARBA" id="ARBA00023136"/>
    </source>
</evidence>
<evidence type="ECO:0000256" key="3">
    <source>
        <dbReference type="ARBA" id="ARBA00022475"/>
    </source>
</evidence>
<dbReference type="Proteomes" id="UP000295367">
    <property type="component" value="Unassembled WGS sequence"/>
</dbReference>
<evidence type="ECO:0000256" key="2">
    <source>
        <dbReference type="ARBA" id="ARBA00008806"/>
    </source>
</evidence>
<feature type="compositionally biased region" description="Polar residues" evidence="7">
    <location>
        <begin position="486"/>
        <end position="495"/>
    </location>
</feature>
<sequence length="630" mass="70445">MTRPASANPWAKPAFLVLLLGVLVLAVMQLAGILFSSFTHAARLEDIRPYTIYQYWYWYGSHTQWRDDLITSSVLSFSALLLPLALIFKPTPRKLHGDARWASSSEIRGAGLLDHDGIIMGKRRGKFLLFDGAEQGKNVIVSASPGSGKTQGLMIPNCLNWPGSLVALDMKGECYERTSGFRQSMGQKVYQLNFLARDYHTHQYDPFAYVSEDRHFRVSDIEKIARYLCPDPSHGDTFWATGAREMFRSIALFLFETGQQCTLGAILDVIEIPEGIQKFAKRMVKDAQEGIIALDSATVRDFATIGNRAENTHSGVKDQITNALAPLKNPIVRFATSANTFNICEIRNQPISIYITAARPDLIALRPIINLFFQHLVDLNSMKEFGKHPSHKHEVLLAMDEFAQIGRLEAIFHGITYFRSFGIRLLAIVQSVSQLRETYSIESTKTFLESFDCSVFFTPAARDSQTPKELSDLLGMETVKSKSQSKRNGFDTNNDSETHSEQGRPLMMPQEISRMSLTKQIVLISGQHPIFCNKIIAWKEKAFLSRNGVAPIAPKMGTVETPVSLPNAIEETAAVATRVAEVADMSTIEELSLEDFSCDFSAIEAPKGKMTETEIEHLRDVFLNTLVRSV</sequence>
<dbReference type="InterPro" id="IPR051539">
    <property type="entry name" value="T4SS-coupling_protein"/>
</dbReference>
<dbReference type="PANTHER" id="PTHR37937:SF1">
    <property type="entry name" value="CONJUGATIVE TRANSFER: DNA TRANSPORT"/>
    <property type="match status" value="1"/>
</dbReference>
<keyword evidence="6" id="KW-0472">Membrane</keyword>
<organism evidence="8 9">
    <name type="scientific">Sulfurirhabdus autotrophica</name>
    <dbReference type="NCBI Taxonomy" id="1706046"/>
    <lineage>
        <taxon>Bacteria</taxon>
        <taxon>Pseudomonadati</taxon>
        <taxon>Pseudomonadota</taxon>
        <taxon>Betaproteobacteria</taxon>
        <taxon>Nitrosomonadales</taxon>
        <taxon>Sulfuricellaceae</taxon>
        <taxon>Sulfurirhabdus</taxon>
    </lineage>
</organism>
<keyword evidence="4" id="KW-0812">Transmembrane</keyword>
<evidence type="ECO:0000313" key="9">
    <source>
        <dbReference type="Proteomes" id="UP000295367"/>
    </source>
</evidence>
<dbReference type="PANTHER" id="PTHR37937">
    <property type="entry name" value="CONJUGATIVE TRANSFER: DNA TRANSPORT"/>
    <property type="match status" value="1"/>
</dbReference>
<dbReference type="CDD" id="cd01127">
    <property type="entry name" value="TrwB_TraG_TraD_VirD4"/>
    <property type="match status" value="2"/>
</dbReference>
<dbReference type="InterPro" id="IPR027417">
    <property type="entry name" value="P-loop_NTPase"/>
</dbReference>
<gene>
    <name evidence="8" type="ORF">EDC63_11946</name>
</gene>
<keyword evidence="9" id="KW-1185">Reference proteome</keyword>
<accession>A0A4V2W173</accession>
<reference evidence="8 9" key="1">
    <citation type="submission" date="2019-03" db="EMBL/GenBank/DDBJ databases">
        <title>Genomic Encyclopedia of Type Strains, Phase IV (KMG-IV): sequencing the most valuable type-strain genomes for metagenomic binning, comparative biology and taxonomic classification.</title>
        <authorList>
            <person name="Goeker M."/>
        </authorList>
    </citation>
    <scope>NUCLEOTIDE SEQUENCE [LARGE SCALE GENOMIC DNA]</scope>
    <source>
        <strain evidence="8 9">DSM 100309</strain>
    </source>
</reference>
<comment type="caution">
    <text evidence="8">The sequence shown here is derived from an EMBL/GenBank/DDBJ whole genome shotgun (WGS) entry which is preliminary data.</text>
</comment>